<dbReference type="PANTHER" id="PTHR45901">
    <property type="entry name" value="PROTEIN CBG12474"/>
    <property type="match status" value="1"/>
</dbReference>
<evidence type="ECO:0000259" key="2">
    <source>
        <dbReference type="PROSITE" id="PS50095"/>
    </source>
</evidence>
<dbReference type="InterPro" id="IPR052970">
    <property type="entry name" value="Inner_ear_hair_cell_LOXHD"/>
</dbReference>
<dbReference type="SMART" id="SM00308">
    <property type="entry name" value="LH2"/>
    <property type="match status" value="2"/>
</dbReference>
<comment type="caution">
    <text evidence="1">Lacks conserved residue(s) required for the propagation of feature annotation.</text>
</comment>
<dbReference type="Proteomes" id="UP001217089">
    <property type="component" value="Unassembled WGS sequence"/>
</dbReference>
<keyword evidence="4" id="KW-1185">Reference proteome</keyword>
<dbReference type="SUPFAM" id="SSF49723">
    <property type="entry name" value="Lipase/lipooxygenase domain (PLAT/LH2 domain)"/>
    <property type="match status" value="4"/>
</dbReference>
<proteinExistence type="predicted"/>
<dbReference type="Gene3D" id="2.40.180.10">
    <property type="entry name" value="Catalase core domain"/>
    <property type="match status" value="2"/>
</dbReference>
<dbReference type="InterPro" id="IPR036392">
    <property type="entry name" value="PLAT/LH2_dom_sf"/>
</dbReference>
<evidence type="ECO:0000313" key="4">
    <source>
        <dbReference type="Proteomes" id="UP001217089"/>
    </source>
</evidence>
<accession>A0ABQ9ERX1</accession>
<gene>
    <name evidence="3" type="ORF">KUTeg_016695</name>
</gene>
<sequence>MQDVETSEEFVLNCDRWMARNKDDCDLTRELALSVKDKPPSPLYIYEVTIFTGDHWAAETDANLYITIFGTQGDTGKRMLYNSTMNQVKFRTGQIDVFEFEAVALGDLTNVEIGHNSKGHGAGIFIDNVVVVEKDSSKAFTQHVFPCRTWLDDREGDGKTWRNLPMLGDLTKIRLEHDNSNPSPAWHVSWIRMVDSSTGEEHIFCFNQWLAVDEGDGEIMREVPAKIKKQKPLPGVRPAVVPPSVITKWFKDIQPLKSQGKWSAWVFCGMENHGGTDEDVYLVICGMNGESKPVKINEKDQLNPSNVVKLDLSVGDIGAIIKIRLYFGEEYTGTPWYLQRVKLKDQDTGEEFNFECNKTLEGSDNNPNGKIELPAVRPDIEPLKDDEFTIYVATGNHDKSDTEAEIFCEIVGDWGTSGKILLTHSNNSVMYKKGQVDEFHVKGLELGEIHEITIGHNEKGRGQGWFCERVVVKSKLSPLMKVFPCNRWLDTGCEDRQLVRKLKPIGYLPELGKQLPSEGKSKGIWNCSVITADKDKLPSSAIDRSSRSRAISLVVYGDKGVTGPLELTNQNPELFLPGQIDVFSVSMNV</sequence>
<feature type="domain" description="PLAT" evidence="2">
    <location>
        <begin position="260"/>
        <end position="374"/>
    </location>
</feature>
<reference evidence="3 4" key="1">
    <citation type="submission" date="2022-12" db="EMBL/GenBank/DDBJ databases">
        <title>Chromosome-level genome of Tegillarca granosa.</title>
        <authorList>
            <person name="Kim J."/>
        </authorList>
    </citation>
    <scope>NUCLEOTIDE SEQUENCE [LARGE SCALE GENOMIC DNA]</scope>
    <source>
        <strain evidence="3">Teg-2019</strain>
        <tissue evidence="3">Adductor muscle</tissue>
    </source>
</reference>
<feature type="domain" description="PLAT" evidence="2">
    <location>
        <begin position="386"/>
        <end position="503"/>
    </location>
</feature>
<evidence type="ECO:0000256" key="1">
    <source>
        <dbReference type="PROSITE-ProRule" id="PRU00152"/>
    </source>
</evidence>
<dbReference type="PANTHER" id="PTHR45901:SF7">
    <property type="entry name" value="OXYGEN-REGULATED PROTEIN 1"/>
    <property type="match status" value="1"/>
</dbReference>
<dbReference type="Gene3D" id="2.60.60.20">
    <property type="entry name" value="PLAT/LH2 domain"/>
    <property type="match status" value="2"/>
</dbReference>
<dbReference type="CDD" id="cd01756">
    <property type="entry name" value="PLAT_repeat"/>
    <property type="match status" value="1"/>
</dbReference>
<comment type="caution">
    <text evidence="3">The sequence shown here is derived from an EMBL/GenBank/DDBJ whole genome shotgun (WGS) entry which is preliminary data.</text>
</comment>
<dbReference type="Pfam" id="PF01477">
    <property type="entry name" value="PLAT"/>
    <property type="match status" value="4"/>
</dbReference>
<protein>
    <recommendedName>
        <fullName evidence="2">PLAT domain-containing protein</fullName>
    </recommendedName>
</protein>
<feature type="domain" description="PLAT" evidence="2">
    <location>
        <begin position="44"/>
        <end position="165"/>
    </location>
</feature>
<dbReference type="InterPro" id="IPR001024">
    <property type="entry name" value="PLAT/LH2_dom"/>
</dbReference>
<name>A0ABQ9ERX1_TEGGR</name>
<dbReference type="PROSITE" id="PS50095">
    <property type="entry name" value="PLAT"/>
    <property type="match status" value="3"/>
</dbReference>
<organism evidence="3 4">
    <name type="scientific">Tegillarca granosa</name>
    <name type="common">Malaysian cockle</name>
    <name type="synonym">Anadara granosa</name>
    <dbReference type="NCBI Taxonomy" id="220873"/>
    <lineage>
        <taxon>Eukaryota</taxon>
        <taxon>Metazoa</taxon>
        <taxon>Spiralia</taxon>
        <taxon>Lophotrochozoa</taxon>
        <taxon>Mollusca</taxon>
        <taxon>Bivalvia</taxon>
        <taxon>Autobranchia</taxon>
        <taxon>Pteriomorphia</taxon>
        <taxon>Arcoida</taxon>
        <taxon>Arcoidea</taxon>
        <taxon>Arcidae</taxon>
        <taxon>Tegillarca</taxon>
    </lineage>
</organism>
<dbReference type="EMBL" id="JARBDR010000813">
    <property type="protein sequence ID" value="KAJ8306150.1"/>
    <property type="molecule type" value="Genomic_DNA"/>
</dbReference>
<evidence type="ECO:0000313" key="3">
    <source>
        <dbReference type="EMBL" id="KAJ8306150.1"/>
    </source>
</evidence>